<organism evidence="2 3">
    <name type="scientific">Ridgeia piscesae</name>
    <name type="common">Tubeworm</name>
    <dbReference type="NCBI Taxonomy" id="27915"/>
    <lineage>
        <taxon>Eukaryota</taxon>
        <taxon>Metazoa</taxon>
        <taxon>Spiralia</taxon>
        <taxon>Lophotrochozoa</taxon>
        <taxon>Annelida</taxon>
        <taxon>Polychaeta</taxon>
        <taxon>Sedentaria</taxon>
        <taxon>Canalipalpata</taxon>
        <taxon>Sabellida</taxon>
        <taxon>Siboglinidae</taxon>
        <taxon>Ridgeia</taxon>
    </lineage>
</organism>
<keyword evidence="1" id="KW-0472">Membrane</keyword>
<evidence type="ECO:0000313" key="2">
    <source>
        <dbReference type="EMBL" id="KAK2180295.1"/>
    </source>
</evidence>
<accession>A0AAD9NS19</accession>
<dbReference type="Proteomes" id="UP001209878">
    <property type="component" value="Unassembled WGS sequence"/>
</dbReference>
<feature type="transmembrane region" description="Helical" evidence="1">
    <location>
        <begin position="43"/>
        <end position="61"/>
    </location>
</feature>
<keyword evidence="3" id="KW-1185">Reference proteome</keyword>
<name>A0AAD9NS19_RIDPI</name>
<proteinExistence type="predicted"/>
<dbReference type="EMBL" id="JAODUO010000450">
    <property type="protein sequence ID" value="KAK2180295.1"/>
    <property type="molecule type" value="Genomic_DNA"/>
</dbReference>
<sequence length="139" mass="15759">MDSFAATYPSRQWTAGHSVHWIGRGVPELGGAGRTWVPRRRCLVVWLAVGAALQVAAISLFNPGHNSTVNRRLTEEYLAKKRLSYYPVYRSQSAVLEDLAQEFVLQYNATCEDKRANETNSTCPCLPRELGTWWKARFL</sequence>
<comment type="caution">
    <text evidence="2">The sequence shown here is derived from an EMBL/GenBank/DDBJ whole genome shotgun (WGS) entry which is preliminary data.</text>
</comment>
<evidence type="ECO:0000313" key="3">
    <source>
        <dbReference type="Proteomes" id="UP001209878"/>
    </source>
</evidence>
<protein>
    <submittedName>
        <fullName evidence="2">Uncharacterized protein</fullName>
    </submittedName>
</protein>
<keyword evidence="1" id="KW-0812">Transmembrane</keyword>
<evidence type="ECO:0000256" key="1">
    <source>
        <dbReference type="SAM" id="Phobius"/>
    </source>
</evidence>
<reference evidence="2" key="1">
    <citation type="journal article" date="2023" name="Mol. Biol. Evol.">
        <title>Third-Generation Sequencing Reveals the Adaptive Role of the Epigenome in Three Deep-Sea Polychaetes.</title>
        <authorList>
            <person name="Perez M."/>
            <person name="Aroh O."/>
            <person name="Sun Y."/>
            <person name="Lan Y."/>
            <person name="Juniper S.K."/>
            <person name="Young C.R."/>
            <person name="Angers B."/>
            <person name="Qian P.Y."/>
        </authorList>
    </citation>
    <scope>NUCLEOTIDE SEQUENCE</scope>
    <source>
        <strain evidence="2">R07B-5</strain>
    </source>
</reference>
<dbReference type="AlphaFoldDB" id="A0AAD9NS19"/>
<gene>
    <name evidence="2" type="ORF">NP493_448g04006</name>
</gene>
<keyword evidence="1" id="KW-1133">Transmembrane helix</keyword>